<keyword evidence="2" id="KW-1003">Cell membrane</keyword>
<organism evidence="8 9">
    <name type="scientific">SAR86 cluster bacterium</name>
    <dbReference type="NCBI Taxonomy" id="2030880"/>
    <lineage>
        <taxon>Bacteria</taxon>
        <taxon>Pseudomonadati</taxon>
        <taxon>Pseudomonadota</taxon>
        <taxon>Gammaproteobacteria</taxon>
        <taxon>SAR86 cluster</taxon>
    </lineage>
</organism>
<dbReference type="AlphaFoldDB" id="A0A937HZA5"/>
<comment type="subcellular location">
    <subcellularLocation>
        <location evidence="1">Cell membrane</location>
        <topology evidence="1">Multi-pass membrane protein</topology>
    </subcellularLocation>
</comment>
<protein>
    <submittedName>
        <fullName evidence="8">RDD family protein</fullName>
    </submittedName>
</protein>
<dbReference type="InterPro" id="IPR010432">
    <property type="entry name" value="RDD"/>
</dbReference>
<keyword evidence="5 6" id="KW-0472">Membrane</keyword>
<feature type="transmembrane region" description="Helical" evidence="6">
    <location>
        <begin position="49"/>
        <end position="67"/>
    </location>
</feature>
<evidence type="ECO:0000259" key="7">
    <source>
        <dbReference type="Pfam" id="PF06271"/>
    </source>
</evidence>
<dbReference type="Proteomes" id="UP000744438">
    <property type="component" value="Unassembled WGS sequence"/>
</dbReference>
<evidence type="ECO:0000313" key="8">
    <source>
        <dbReference type="EMBL" id="MBL6811327.1"/>
    </source>
</evidence>
<evidence type="ECO:0000256" key="6">
    <source>
        <dbReference type="SAM" id="Phobius"/>
    </source>
</evidence>
<proteinExistence type="predicted"/>
<dbReference type="EMBL" id="JADHQC010000001">
    <property type="protein sequence ID" value="MBL6811327.1"/>
    <property type="molecule type" value="Genomic_DNA"/>
</dbReference>
<dbReference type="PANTHER" id="PTHR36115:SF10">
    <property type="entry name" value="RDD DOMAIN-CONTAINING PROTEIN"/>
    <property type="match status" value="1"/>
</dbReference>
<comment type="caution">
    <text evidence="8">The sequence shown here is derived from an EMBL/GenBank/DDBJ whole genome shotgun (WGS) entry which is preliminary data.</text>
</comment>
<gene>
    <name evidence="8" type="ORF">ISQ63_00420</name>
</gene>
<feature type="transmembrane region" description="Helical" evidence="6">
    <location>
        <begin position="96"/>
        <end position="115"/>
    </location>
</feature>
<accession>A0A937HZA5</accession>
<evidence type="ECO:0000256" key="5">
    <source>
        <dbReference type="ARBA" id="ARBA00023136"/>
    </source>
</evidence>
<keyword evidence="3 6" id="KW-0812">Transmembrane</keyword>
<keyword evidence="4 6" id="KW-1133">Transmembrane helix</keyword>
<evidence type="ECO:0000256" key="4">
    <source>
        <dbReference type="ARBA" id="ARBA00022989"/>
    </source>
</evidence>
<dbReference type="InterPro" id="IPR051791">
    <property type="entry name" value="Pra-immunoreactive"/>
</dbReference>
<reference evidence="8" key="1">
    <citation type="submission" date="2020-10" db="EMBL/GenBank/DDBJ databases">
        <title>Microbiome of the Black Sea water column analyzed by genome centric metagenomics.</title>
        <authorList>
            <person name="Cabello-Yeves P.J."/>
            <person name="Callieri C."/>
            <person name="Picazo A."/>
            <person name="Mehrshad M."/>
            <person name="Haro-Moreno J.M."/>
            <person name="Roda-Garcia J."/>
            <person name="Dzembekova N."/>
            <person name="Slabakova V."/>
            <person name="Slabakova N."/>
            <person name="Moncheva S."/>
            <person name="Rodriguez-Valera F."/>
        </authorList>
    </citation>
    <scope>NUCLEOTIDE SEQUENCE</scope>
    <source>
        <strain evidence="8">BS307-5m-G49</strain>
    </source>
</reference>
<dbReference type="PANTHER" id="PTHR36115">
    <property type="entry name" value="PROLINE-RICH ANTIGEN HOMOLOG-RELATED"/>
    <property type="match status" value="1"/>
</dbReference>
<sequence>MNSTLDYKPAGFFRRMVALFYDLILIIALCVGLTLLITYALNTEVESPLMYLAFLALSIGFYCYFWKKNSGQTLGMQVWKVRLTQENNLDISLMRMIYRCLLGLIFTLLFGLNYLPMLFRKDKKTLNDILSKTFLVKV</sequence>
<evidence type="ECO:0000256" key="2">
    <source>
        <dbReference type="ARBA" id="ARBA00022475"/>
    </source>
</evidence>
<evidence type="ECO:0000256" key="3">
    <source>
        <dbReference type="ARBA" id="ARBA00022692"/>
    </source>
</evidence>
<evidence type="ECO:0000256" key="1">
    <source>
        <dbReference type="ARBA" id="ARBA00004651"/>
    </source>
</evidence>
<feature type="transmembrane region" description="Helical" evidence="6">
    <location>
        <begin position="20"/>
        <end position="42"/>
    </location>
</feature>
<dbReference type="GO" id="GO:0005886">
    <property type="term" value="C:plasma membrane"/>
    <property type="evidence" value="ECO:0007669"/>
    <property type="project" value="UniProtKB-SubCell"/>
</dbReference>
<dbReference type="Pfam" id="PF06271">
    <property type="entry name" value="RDD"/>
    <property type="match status" value="1"/>
</dbReference>
<feature type="domain" description="RDD" evidence="7">
    <location>
        <begin position="10"/>
        <end position="131"/>
    </location>
</feature>
<evidence type="ECO:0000313" key="9">
    <source>
        <dbReference type="Proteomes" id="UP000744438"/>
    </source>
</evidence>
<name>A0A937HZA5_9GAMM</name>